<evidence type="ECO:0000313" key="3">
    <source>
        <dbReference type="EMBL" id="CAA9427864.1"/>
    </source>
</evidence>
<name>A0A6J4PYD1_9PSEU</name>
<dbReference type="AlphaFoldDB" id="A0A6J4PYD1"/>
<reference evidence="3" key="1">
    <citation type="submission" date="2020-02" db="EMBL/GenBank/DDBJ databases">
        <authorList>
            <person name="Meier V. D."/>
        </authorList>
    </citation>
    <scope>NUCLEOTIDE SEQUENCE</scope>
    <source>
        <strain evidence="3">AVDCRST_MAG66</strain>
    </source>
</reference>
<dbReference type="GO" id="GO:0006310">
    <property type="term" value="P:DNA recombination"/>
    <property type="evidence" value="ECO:0007669"/>
    <property type="project" value="UniProtKB-KW"/>
</dbReference>
<feature type="domain" description="Tyr recombinase" evidence="2">
    <location>
        <begin position="111"/>
        <end position="284"/>
    </location>
</feature>
<dbReference type="PROSITE" id="PS51898">
    <property type="entry name" value="TYR_RECOMBINASE"/>
    <property type="match status" value="1"/>
</dbReference>
<sequence length="304" mass="34234">MSTDNLHDEELIRRYIEYKTRVARRRWRPRTVDLRTRQLWWCAGAIAPVTLHEATEDYLLRLDADVPGGLSHQGGQASAVRGLYEWMSVYTRPRLRTDNPAAVIEPPAVPVGAPRPTPDDAHGLALACALADPELYVWLLLMGCHGLRCCEIAWMQVSDVEDRGRGALGLPRFVGKGGERRCVPVAVELMTVLRPFLFGRGPLFTRPSDGLGYTPHAVSQRTNDFLRGIGIPRIAHQLRHRSGTDHHVRDRDVYRQAAIMGHASVDTTRLYTDVEPEEAAEFIARMTRTRIVRTPRRPAVRSIA</sequence>
<protein>
    <recommendedName>
        <fullName evidence="2">Tyr recombinase domain-containing protein</fullName>
    </recommendedName>
</protein>
<dbReference type="Pfam" id="PF00589">
    <property type="entry name" value="Phage_integrase"/>
    <property type="match status" value="1"/>
</dbReference>
<proteinExistence type="predicted"/>
<evidence type="ECO:0000259" key="2">
    <source>
        <dbReference type="PROSITE" id="PS51898"/>
    </source>
</evidence>
<dbReference type="PANTHER" id="PTHR30349:SF81">
    <property type="entry name" value="TYROSINE RECOMBINASE XERC"/>
    <property type="match status" value="1"/>
</dbReference>
<dbReference type="InterPro" id="IPR002104">
    <property type="entry name" value="Integrase_catalytic"/>
</dbReference>
<dbReference type="InterPro" id="IPR011010">
    <property type="entry name" value="DNA_brk_join_enz"/>
</dbReference>
<organism evidence="3">
    <name type="scientific">uncultured Pseudonocardia sp</name>
    <dbReference type="NCBI Taxonomy" id="211455"/>
    <lineage>
        <taxon>Bacteria</taxon>
        <taxon>Bacillati</taxon>
        <taxon>Actinomycetota</taxon>
        <taxon>Actinomycetes</taxon>
        <taxon>Pseudonocardiales</taxon>
        <taxon>Pseudonocardiaceae</taxon>
        <taxon>Pseudonocardia</taxon>
        <taxon>environmental samples</taxon>
    </lineage>
</organism>
<gene>
    <name evidence="3" type="ORF">AVDCRST_MAG66-3064</name>
</gene>
<dbReference type="GO" id="GO:0015074">
    <property type="term" value="P:DNA integration"/>
    <property type="evidence" value="ECO:0007669"/>
    <property type="project" value="InterPro"/>
</dbReference>
<dbReference type="PANTHER" id="PTHR30349">
    <property type="entry name" value="PHAGE INTEGRASE-RELATED"/>
    <property type="match status" value="1"/>
</dbReference>
<evidence type="ECO:0000256" key="1">
    <source>
        <dbReference type="ARBA" id="ARBA00023172"/>
    </source>
</evidence>
<keyword evidence="1" id="KW-0233">DNA recombination</keyword>
<dbReference type="EMBL" id="CADCUS010000447">
    <property type="protein sequence ID" value="CAA9427864.1"/>
    <property type="molecule type" value="Genomic_DNA"/>
</dbReference>
<dbReference type="CDD" id="cd00397">
    <property type="entry name" value="DNA_BRE_C"/>
    <property type="match status" value="1"/>
</dbReference>
<accession>A0A6J4PYD1</accession>
<dbReference type="InterPro" id="IPR013762">
    <property type="entry name" value="Integrase-like_cat_sf"/>
</dbReference>
<dbReference type="SUPFAM" id="SSF56349">
    <property type="entry name" value="DNA breaking-rejoining enzymes"/>
    <property type="match status" value="1"/>
</dbReference>
<dbReference type="InterPro" id="IPR050090">
    <property type="entry name" value="Tyrosine_recombinase_XerCD"/>
</dbReference>
<dbReference type="GO" id="GO:0003677">
    <property type="term" value="F:DNA binding"/>
    <property type="evidence" value="ECO:0007669"/>
    <property type="project" value="InterPro"/>
</dbReference>
<dbReference type="Gene3D" id="1.10.443.10">
    <property type="entry name" value="Intergrase catalytic core"/>
    <property type="match status" value="1"/>
</dbReference>